<name>A0A640KP14_LEITA</name>
<dbReference type="EMBL" id="BLBS01000045">
    <property type="protein sequence ID" value="GET91088.1"/>
    <property type="molecule type" value="Genomic_DNA"/>
</dbReference>
<dbReference type="Proteomes" id="UP000419144">
    <property type="component" value="Unassembled WGS sequence"/>
</dbReference>
<protein>
    <submittedName>
        <fullName evidence="1">Uncharacterized protein</fullName>
    </submittedName>
</protein>
<evidence type="ECO:0000313" key="2">
    <source>
        <dbReference type="Proteomes" id="UP000419144"/>
    </source>
</evidence>
<sequence length="85" mass="9595">MRVMLDVVSGILAVASIAFHRRHHHRPGQVQLVGALVCNVQCHNHANDRDAQAHPHKRELLLGLCRRHRQACGHGHHRKLHQGHG</sequence>
<gene>
    <name evidence="1" type="ORF">LtaPh_3108800</name>
</gene>
<accession>A0A640KP14</accession>
<comment type="caution">
    <text evidence="1">The sequence shown here is derived from an EMBL/GenBank/DDBJ whole genome shotgun (WGS) entry which is preliminary data.</text>
</comment>
<organism evidence="1 2">
    <name type="scientific">Leishmania tarentolae</name>
    <name type="common">Sauroleishmania tarentolae</name>
    <dbReference type="NCBI Taxonomy" id="5689"/>
    <lineage>
        <taxon>Eukaryota</taxon>
        <taxon>Discoba</taxon>
        <taxon>Euglenozoa</taxon>
        <taxon>Kinetoplastea</taxon>
        <taxon>Metakinetoplastina</taxon>
        <taxon>Trypanosomatida</taxon>
        <taxon>Trypanosomatidae</taxon>
        <taxon>Leishmaniinae</taxon>
        <taxon>Leishmania</taxon>
        <taxon>lizard Leishmania</taxon>
    </lineage>
</organism>
<proteinExistence type="predicted"/>
<reference evidence="1" key="1">
    <citation type="submission" date="2019-11" db="EMBL/GenBank/DDBJ databases">
        <title>Leishmania tarentolae CDS.</title>
        <authorList>
            <person name="Goto Y."/>
            <person name="Yamagishi J."/>
        </authorList>
    </citation>
    <scope>NUCLEOTIDE SEQUENCE [LARGE SCALE GENOMIC DNA]</scope>
    <source>
        <strain evidence="1">Parrot Tar II</strain>
    </source>
</reference>
<keyword evidence="2" id="KW-1185">Reference proteome</keyword>
<dbReference type="AlphaFoldDB" id="A0A640KP14"/>
<evidence type="ECO:0000313" key="1">
    <source>
        <dbReference type="EMBL" id="GET91088.1"/>
    </source>
</evidence>
<dbReference type="VEuPathDB" id="TriTrypDB:LtaPh_3108800"/>